<comment type="caution">
    <text evidence="13">The sequence shown here is derived from an EMBL/GenBank/DDBJ whole genome shotgun (WGS) entry which is preliminary data.</text>
</comment>
<keyword evidence="5" id="KW-0970">Cilium biogenesis/degradation</keyword>
<keyword evidence="6 12" id="KW-1133">Transmembrane helix</keyword>
<evidence type="ECO:0000256" key="6">
    <source>
        <dbReference type="ARBA" id="ARBA00022989"/>
    </source>
</evidence>
<evidence type="ECO:0000313" key="13">
    <source>
        <dbReference type="EMBL" id="KAG5684137.1"/>
    </source>
</evidence>
<dbReference type="GO" id="GO:0016020">
    <property type="term" value="C:membrane"/>
    <property type="evidence" value="ECO:0007669"/>
    <property type="project" value="UniProtKB-SubCell"/>
</dbReference>
<evidence type="ECO:0000313" key="14">
    <source>
        <dbReference type="Proteomes" id="UP001107558"/>
    </source>
</evidence>
<feature type="compositionally biased region" description="Polar residues" evidence="11">
    <location>
        <begin position="33"/>
        <end position="43"/>
    </location>
</feature>
<dbReference type="Pfam" id="PF15383">
    <property type="entry name" value="TMEM237"/>
    <property type="match status" value="1"/>
</dbReference>
<evidence type="ECO:0000256" key="8">
    <source>
        <dbReference type="ARBA" id="ARBA00023136"/>
    </source>
</evidence>
<evidence type="ECO:0000256" key="12">
    <source>
        <dbReference type="SAM" id="Phobius"/>
    </source>
</evidence>
<dbReference type="PANTHER" id="PTHR28388">
    <property type="entry name" value="TRANSMEMBRANE PROTEIN 237"/>
    <property type="match status" value="1"/>
</dbReference>
<accession>A0A9J6CPI8</accession>
<dbReference type="GO" id="GO:0060271">
    <property type="term" value="P:cilium assembly"/>
    <property type="evidence" value="ECO:0007669"/>
    <property type="project" value="TreeGrafter"/>
</dbReference>
<dbReference type="OrthoDB" id="550113at2759"/>
<feature type="compositionally biased region" description="Basic residues" evidence="11">
    <location>
        <begin position="8"/>
        <end position="24"/>
    </location>
</feature>
<comment type="similarity">
    <text evidence="3">Belongs to the TMEM237 family.</text>
</comment>
<feature type="transmembrane region" description="Helical" evidence="12">
    <location>
        <begin position="330"/>
        <end position="350"/>
    </location>
</feature>
<evidence type="ECO:0000256" key="5">
    <source>
        <dbReference type="ARBA" id="ARBA00022794"/>
    </source>
</evidence>
<dbReference type="InterPro" id="IPR029409">
    <property type="entry name" value="TMEM237"/>
</dbReference>
<evidence type="ECO:0000256" key="4">
    <source>
        <dbReference type="ARBA" id="ARBA00022692"/>
    </source>
</evidence>
<gene>
    <name evidence="13" type="ORF">PVAND_013378</name>
</gene>
<organism evidence="13 14">
    <name type="scientific">Polypedilum vanderplanki</name>
    <name type="common">Sleeping chironomid midge</name>
    <dbReference type="NCBI Taxonomy" id="319348"/>
    <lineage>
        <taxon>Eukaryota</taxon>
        <taxon>Metazoa</taxon>
        <taxon>Ecdysozoa</taxon>
        <taxon>Arthropoda</taxon>
        <taxon>Hexapoda</taxon>
        <taxon>Insecta</taxon>
        <taxon>Pterygota</taxon>
        <taxon>Neoptera</taxon>
        <taxon>Endopterygota</taxon>
        <taxon>Diptera</taxon>
        <taxon>Nematocera</taxon>
        <taxon>Chironomoidea</taxon>
        <taxon>Chironomidae</taxon>
        <taxon>Chironominae</taxon>
        <taxon>Polypedilum</taxon>
        <taxon>Polypedilum</taxon>
    </lineage>
</organism>
<comment type="function">
    <text evidence="10">Component of the transition zone in primary cilia. Required for ciliogenesis.</text>
</comment>
<evidence type="ECO:0000256" key="1">
    <source>
        <dbReference type="ARBA" id="ARBA00004138"/>
    </source>
</evidence>
<keyword evidence="8 12" id="KW-0472">Membrane</keyword>
<evidence type="ECO:0000256" key="7">
    <source>
        <dbReference type="ARBA" id="ARBA00023069"/>
    </source>
</evidence>
<dbReference type="EMBL" id="JADBJN010000001">
    <property type="protein sequence ID" value="KAG5684137.1"/>
    <property type="molecule type" value="Genomic_DNA"/>
</dbReference>
<feature type="transmembrane region" description="Helical" evidence="12">
    <location>
        <begin position="371"/>
        <end position="395"/>
    </location>
</feature>
<keyword evidence="4 12" id="KW-0812">Transmembrane</keyword>
<name>A0A9J6CPI8_POLVA</name>
<keyword evidence="14" id="KW-1185">Reference proteome</keyword>
<feature type="region of interest" description="Disordered" evidence="11">
    <location>
        <begin position="1"/>
        <end position="135"/>
    </location>
</feature>
<dbReference type="GO" id="GO:0035869">
    <property type="term" value="C:ciliary transition zone"/>
    <property type="evidence" value="ECO:0007669"/>
    <property type="project" value="TreeGrafter"/>
</dbReference>
<feature type="transmembrane region" description="Helical" evidence="12">
    <location>
        <begin position="431"/>
        <end position="452"/>
    </location>
</feature>
<sequence>MEKEPPKVHSKHKRTSSKNRKRDSLRRIEDGVTEQNGETSNDNAAVVPSENPPSINVEDETKSDNKLQKGIITYMDRQLKVSSSNNNNNNTLEPPRSPAQRSNRSRASSEKSPKHKRSKSESRRRRERKAGELEVRQANETLMRYLKQCSDLNDASGSLSGDLEISENLDDRKVHRKTKSQREKKSFRLIGKAPPSDLTTILNELNDDIIPNADIYNPFTPVVSPTTEAHPHVDKIFVQTSSGYRAVDNNNSFYKTSAADGDSDSNNFSINNAVQLSCFVQKMWINISTICHGLLAGLALAHLILILTTTPEDWSVTEKSFEHYELHTKIYTNVFFFLAVICFVSIMDRIDICQFSMTSLLNTSENKERSISFRSIILIMIYAGTIILNLLAASIDDRFPVKKFQSQDNSTTITLMESLEKDNTMAKEETVYLYNTLSIARSIGAIVGWLMISSMNTNLLYNTLVEMDKYHNINP</sequence>
<reference evidence="13" key="1">
    <citation type="submission" date="2021-03" db="EMBL/GenBank/DDBJ databases">
        <title>Chromosome level genome of the anhydrobiotic midge Polypedilum vanderplanki.</title>
        <authorList>
            <person name="Yoshida Y."/>
            <person name="Kikawada T."/>
            <person name="Gusev O."/>
        </authorList>
    </citation>
    <scope>NUCLEOTIDE SEQUENCE</scope>
    <source>
        <strain evidence="13">NIAS01</strain>
        <tissue evidence="13">Whole body or cell culture</tissue>
    </source>
</reference>
<evidence type="ECO:0000256" key="9">
    <source>
        <dbReference type="ARBA" id="ARBA00023273"/>
    </source>
</evidence>
<keyword evidence="9" id="KW-0966">Cell projection</keyword>
<dbReference type="Proteomes" id="UP001107558">
    <property type="component" value="Chromosome 1"/>
</dbReference>
<evidence type="ECO:0000256" key="2">
    <source>
        <dbReference type="ARBA" id="ARBA00004141"/>
    </source>
</evidence>
<feature type="compositionally biased region" description="Basic residues" evidence="11">
    <location>
        <begin position="113"/>
        <end position="128"/>
    </location>
</feature>
<feature type="transmembrane region" description="Helical" evidence="12">
    <location>
        <begin position="290"/>
        <end position="310"/>
    </location>
</feature>
<dbReference type="PANTHER" id="PTHR28388:SF1">
    <property type="entry name" value="TRANSMEMBRANE PROTEIN 237"/>
    <property type="match status" value="1"/>
</dbReference>
<comment type="subcellular location">
    <subcellularLocation>
        <location evidence="1">Cell projection</location>
        <location evidence="1">Cilium</location>
    </subcellularLocation>
    <subcellularLocation>
        <location evidence="2">Membrane</location>
        <topology evidence="2">Multi-pass membrane protein</topology>
    </subcellularLocation>
</comment>
<evidence type="ECO:0000256" key="11">
    <source>
        <dbReference type="SAM" id="MobiDB-lite"/>
    </source>
</evidence>
<evidence type="ECO:0000256" key="3">
    <source>
        <dbReference type="ARBA" id="ARBA00008783"/>
    </source>
</evidence>
<keyword evidence="7" id="KW-0969">Cilium</keyword>
<protein>
    <submittedName>
        <fullName evidence="13">Uncharacterized protein</fullName>
    </submittedName>
</protein>
<proteinExistence type="inferred from homology"/>
<evidence type="ECO:0000256" key="10">
    <source>
        <dbReference type="ARBA" id="ARBA00025631"/>
    </source>
</evidence>
<dbReference type="AlphaFoldDB" id="A0A9J6CPI8"/>